<keyword evidence="1" id="KW-1185">Reference proteome</keyword>
<proteinExistence type="predicted"/>
<protein>
    <submittedName>
        <fullName evidence="2">Ovule protein</fullName>
    </submittedName>
</protein>
<evidence type="ECO:0000313" key="2">
    <source>
        <dbReference type="WBParaSite" id="GPLIN_001151600"/>
    </source>
</evidence>
<evidence type="ECO:0000313" key="1">
    <source>
        <dbReference type="Proteomes" id="UP000050741"/>
    </source>
</evidence>
<reference evidence="1" key="1">
    <citation type="submission" date="2013-12" db="EMBL/GenBank/DDBJ databases">
        <authorList>
            <person name="Aslett M."/>
        </authorList>
    </citation>
    <scope>NUCLEOTIDE SEQUENCE [LARGE SCALE GENOMIC DNA]</scope>
    <source>
        <strain evidence="1">Lindley</strain>
    </source>
</reference>
<reference evidence="2" key="3">
    <citation type="submission" date="2016-06" db="UniProtKB">
        <authorList>
            <consortium name="WormBaseParasite"/>
        </authorList>
    </citation>
    <scope>IDENTIFICATION</scope>
</reference>
<accession>A0A183CF61</accession>
<dbReference type="WBParaSite" id="GPLIN_001151600">
    <property type="protein sequence ID" value="GPLIN_001151600"/>
    <property type="gene ID" value="GPLIN_001151600"/>
</dbReference>
<reference evidence="1" key="2">
    <citation type="submission" date="2014-05" db="EMBL/GenBank/DDBJ databases">
        <title>The genome and life-stage specific transcriptomes of Globodera pallida elucidate key aspects of plant parasitism by a cyst nematode.</title>
        <authorList>
            <person name="Cotton J.A."/>
            <person name="Lilley C.J."/>
            <person name="Jones L.M."/>
            <person name="Kikuchi T."/>
            <person name="Reid A.J."/>
            <person name="Thorpe P."/>
            <person name="Tsai I.J."/>
            <person name="Beasley H."/>
            <person name="Blok V."/>
            <person name="Cock P.J.A."/>
            <person name="Van den Akker S.E."/>
            <person name="Holroyd N."/>
            <person name="Hunt M."/>
            <person name="Mantelin S."/>
            <person name="Naghra H."/>
            <person name="Pain A."/>
            <person name="Palomares-Rius J.E."/>
            <person name="Zarowiecki M."/>
            <person name="Berriman M."/>
            <person name="Jones J.T."/>
            <person name="Urwin P.E."/>
        </authorList>
    </citation>
    <scope>NUCLEOTIDE SEQUENCE [LARGE SCALE GENOMIC DNA]</scope>
    <source>
        <strain evidence="1">Lindley</strain>
    </source>
</reference>
<sequence length="52" mass="5732">LRPCTFLPFRYYNLSISVSSVPRLYAALQLVDNQVSPSCSPSPPVAHDGCTY</sequence>
<name>A0A183CF61_GLOPA</name>
<dbReference type="Proteomes" id="UP000050741">
    <property type="component" value="Unassembled WGS sequence"/>
</dbReference>
<organism evidence="1 2">
    <name type="scientific">Globodera pallida</name>
    <name type="common">Potato cyst nematode worm</name>
    <name type="synonym">Heterodera pallida</name>
    <dbReference type="NCBI Taxonomy" id="36090"/>
    <lineage>
        <taxon>Eukaryota</taxon>
        <taxon>Metazoa</taxon>
        <taxon>Ecdysozoa</taxon>
        <taxon>Nematoda</taxon>
        <taxon>Chromadorea</taxon>
        <taxon>Rhabditida</taxon>
        <taxon>Tylenchina</taxon>
        <taxon>Tylenchomorpha</taxon>
        <taxon>Tylenchoidea</taxon>
        <taxon>Heteroderidae</taxon>
        <taxon>Heteroderinae</taxon>
        <taxon>Globodera</taxon>
    </lineage>
</organism>
<dbReference type="AlphaFoldDB" id="A0A183CF61"/>